<dbReference type="PANTHER" id="PTHR33592">
    <property type="entry name" value="TRANSMEMBRANE PROTEIN"/>
    <property type="match status" value="1"/>
</dbReference>
<feature type="signal peptide" evidence="1">
    <location>
        <begin position="1"/>
        <end position="26"/>
    </location>
</feature>
<evidence type="ECO:0000256" key="1">
    <source>
        <dbReference type="SAM" id="SignalP"/>
    </source>
</evidence>
<organism evidence="2 3">
    <name type="scientific">Citrus sinensis</name>
    <name type="common">Sweet orange</name>
    <name type="synonym">Citrus aurantium var. sinensis</name>
    <dbReference type="NCBI Taxonomy" id="2711"/>
    <lineage>
        <taxon>Eukaryota</taxon>
        <taxon>Viridiplantae</taxon>
        <taxon>Streptophyta</taxon>
        <taxon>Embryophyta</taxon>
        <taxon>Tracheophyta</taxon>
        <taxon>Spermatophyta</taxon>
        <taxon>Magnoliopsida</taxon>
        <taxon>eudicotyledons</taxon>
        <taxon>Gunneridae</taxon>
        <taxon>Pentapetalae</taxon>
        <taxon>rosids</taxon>
        <taxon>malvids</taxon>
        <taxon>Sapindales</taxon>
        <taxon>Rutaceae</taxon>
        <taxon>Aurantioideae</taxon>
        <taxon>Citrus</taxon>
    </lineage>
</organism>
<dbReference type="AlphaFoldDB" id="A0A067D483"/>
<accession>A0A067D483</accession>
<feature type="chain" id="PRO_5001635290" evidence="1">
    <location>
        <begin position="27"/>
        <end position="101"/>
    </location>
</feature>
<dbReference type="PANTHER" id="PTHR33592:SF10">
    <property type="entry name" value="TRANSMEMBRANE PROTEIN"/>
    <property type="match status" value="1"/>
</dbReference>
<dbReference type="EMBL" id="KK789700">
    <property type="protein sequence ID" value="KDO37764.1"/>
    <property type="molecule type" value="Genomic_DNA"/>
</dbReference>
<protein>
    <submittedName>
        <fullName evidence="2">Uncharacterized protein</fullName>
    </submittedName>
</protein>
<dbReference type="Proteomes" id="UP000027120">
    <property type="component" value="Unassembled WGS sequence"/>
</dbReference>
<reference evidence="2 3" key="1">
    <citation type="submission" date="2014-04" db="EMBL/GenBank/DDBJ databases">
        <authorList>
            <consortium name="International Citrus Genome Consortium"/>
            <person name="Gmitter F."/>
            <person name="Chen C."/>
            <person name="Farmerie W."/>
            <person name="Harkins T."/>
            <person name="Desany B."/>
            <person name="Mohiuddin M."/>
            <person name="Kodira C."/>
            <person name="Borodovsky M."/>
            <person name="Lomsadze A."/>
            <person name="Burns P."/>
            <person name="Jenkins J."/>
            <person name="Prochnik S."/>
            <person name="Shu S."/>
            <person name="Chapman J."/>
            <person name="Pitluck S."/>
            <person name="Schmutz J."/>
            <person name="Rokhsar D."/>
        </authorList>
    </citation>
    <scope>NUCLEOTIDE SEQUENCE</scope>
</reference>
<evidence type="ECO:0000313" key="3">
    <source>
        <dbReference type="Proteomes" id="UP000027120"/>
    </source>
</evidence>
<keyword evidence="1" id="KW-0732">Signal</keyword>
<sequence>MEFHRANVSFFTFLFIFTMLFTSSAALRPLLEKPLIKKYFGIWNLITESLAQGTVPPIGPSPCTNIPGGSGHCPNLNGMNFAGRVARAPPPPFPGSDIIDS</sequence>
<keyword evidence="3" id="KW-1185">Reference proteome</keyword>
<evidence type="ECO:0000313" key="2">
    <source>
        <dbReference type="EMBL" id="KDO37764.1"/>
    </source>
</evidence>
<name>A0A067D483_CITSI</name>
<gene>
    <name evidence="2" type="ORF">CISIN_1g034208mg</name>
</gene>
<proteinExistence type="predicted"/>